<keyword evidence="4" id="KW-0346">Stress response</keyword>
<organism evidence="4 5">
    <name type="scientific">Thiobacillus denitrificans (strain ATCC 25259 / T1)</name>
    <dbReference type="NCBI Taxonomy" id="292415"/>
    <lineage>
        <taxon>Bacteria</taxon>
        <taxon>Pseudomonadati</taxon>
        <taxon>Pseudomonadota</taxon>
        <taxon>Betaproteobacteria</taxon>
        <taxon>Nitrosomonadales</taxon>
        <taxon>Thiobacillaceae</taxon>
        <taxon>Thiobacillus</taxon>
    </lineage>
</organism>
<evidence type="ECO:0000313" key="5">
    <source>
        <dbReference type="Proteomes" id="UP000008291"/>
    </source>
</evidence>
<evidence type="ECO:0000313" key="4">
    <source>
        <dbReference type="EMBL" id="AAZ97398.1"/>
    </source>
</evidence>
<evidence type="ECO:0000256" key="2">
    <source>
        <dbReference type="RuleBase" id="RU003616"/>
    </source>
</evidence>
<dbReference type="Gene3D" id="2.60.40.790">
    <property type="match status" value="1"/>
</dbReference>
<dbReference type="InterPro" id="IPR031107">
    <property type="entry name" value="Small_HSP"/>
</dbReference>
<name>Q3SIX7_THIDA</name>
<dbReference type="CDD" id="cd06464">
    <property type="entry name" value="ACD_sHsps-like"/>
    <property type="match status" value="1"/>
</dbReference>
<dbReference type="PANTHER" id="PTHR11527">
    <property type="entry name" value="HEAT-SHOCK PROTEIN 20 FAMILY MEMBER"/>
    <property type="match status" value="1"/>
</dbReference>
<sequence length="167" mass="18658">MLHTLKQAGKNIGRELNRAWESLAEGWRELLSSSGNALTHFARDKDKDEAEQGGPLDFPHWALLAGEVEETEKDVLVRLEVPGMKKEECTITIEGNTLRLSGEKHFAREAHDSTYHVMERAYGVFHRSVPLPRNVDSDKAEASYSNGVLTVRLPKLPGEQARSVPIS</sequence>
<reference evidence="4 5" key="1">
    <citation type="journal article" date="2006" name="J. Bacteriol.">
        <title>The genome sequence of the obligately chemolithoautotrophic, facultatively anaerobic bacterium Thiobacillus denitrificans.</title>
        <authorList>
            <person name="Beller H.R."/>
            <person name="Chain P.S."/>
            <person name="Letain T.E."/>
            <person name="Chakicherla A."/>
            <person name="Larimer F.W."/>
            <person name="Richardson P.M."/>
            <person name="Coleman M.A."/>
            <person name="Wood A.P."/>
            <person name="Kelly D.P."/>
        </authorList>
    </citation>
    <scope>NUCLEOTIDE SEQUENCE [LARGE SCALE GENOMIC DNA]</scope>
    <source>
        <strain evidence="4 5">ATCC 25259</strain>
    </source>
</reference>
<feature type="domain" description="SHSP" evidence="3">
    <location>
        <begin position="57"/>
        <end position="167"/>
    </location>
</feature>
<dbReference type="SUPFAM" id="SSF49764">
    <property type="entry name" value="HSP20-like chaperones"/>
    <property type="match status" value="1"/>
</dbReference>
<dbReference type="InterPro" id="IPR008978">
    <property type="entry name" value="HSP20-like_chaperone"/>
</dbReference>
<dbReference type="PROSITE" id="PS01031">
    <property type="entry name" value="SHSP"/>
    <property type="match status" value="1"/>
</dbReference>
<dbReference type="InterPro" id="IPR002068">
    <property type="entry name" value="A-crystallin/Hsp20_dom"/>
</dbReference>
<dbReference type="AlphaFoldDB" id="Q3SIX7"/>
<dbReference type="EMBL" id="CP000116">
    <property type="protein sequence ID" value="AAZ97398.1"/>
    <property type="molecule type" value="Genomic_DNA"/>
</dbReference>
<dbReference type="eggNOG" id="COG0071">
    <property type="taxonomic scope" value="Bacteria"/>
</dbReference>
<keyword evidence="5" id="KW-1185">Reference proteome</keyword>
<comment type="similarity">
    <text evidence="1 2">Belongs to the small heat shock protein (HSP20) family.</text>
</comment>
<gene>
    <name evidence="4" type="ordered locus">Tbd_1445</name>
</gene>
<dbReference type="Pfam" id="PF00011">
    <property type="entry name" value="HSP20"/>
    <property type="match status" value="1"/>
</dbReference>
<evidence type="ECO:0000256" key="1">
    <source>
        <dbReference type="PROSITE-ProRule" id="PRU00285"/>
    </source>
</evidence>
<dbReference type="OrthoDB" id="9808910at2"/>
<dbReference type="Proteomes" id="UP000008291">
    <property type="component" value="Chromosome"/>
</dbReference>
<evidence type="ECO:0000259" key="3">
    <source>
        <dbReference type="PROSITE" id="PS01031"/>
    </source>
</evidence>
<accession>Q3SIX7</accession>
<dbReference type="STRING" id="292415.Tbd_1445"/>
<dbReference type="HOGENOM" id="CLU_046737_9_2_4"/>
<protein>
    <submittedName>
        <fullName evidence="4">Putative heat shock protein</fullName>
    </submittedName>
</protein>
<dbReference type="KEGG" id="tbd:Tbd_1445"/>
<dbReference type="RefSeq" id="WP_011311957.1">
    <property type="nucleotide sequence ID" value="NC_007404.1"/>
</dbReference>
<proteinExistence type="inferred from homology"/>